<organism evidence="1 2">
    <name type="scientific">Lindgomyces ingoldianus</name>
    <dbReference type="NCBI Taxonomy" id="673940"/>
    <lineage>
        <taxon>Eukaryota</taxon>
        <taxon>Fungi</taxon>
        <taxon>Dikarya</taxon>
        <taxon>Ascomycota</taxon>
        <taxon>Pezizomycotina</taxon>
        <taxon>Dothideomycetes</taxon>
        <taxon>Pleosporomycetidae</taxon>
        <taxon>Pleosporales</taxon>
        <taxon>Lindgomycetaceae</taxon>
        <taxon>Lindgomyces</taxon>
    </lineage>
</organism>
<sequence>MPKVICHTPAWLSRPNPGFDLFMPKTPARTSNGTRAMQDEQKRPSKAIATRDNTEVFVAVGNEVRWADLTKLKEDHESIANLGSSRSQHLASLAGKSTYRVLKLPIHYPISQLALSPSGDYMAVATSHTVHVVLLPDSTHLESSDDAAPLKPKTFQVGPTAHVLEESPIASLLWHPLGYHGRCLVTITREGVVRLWEINRSDRSTFNEPSLSIDLKKLANAINDEENLSASKYGAPKGFSPDSFELEVASACFGDFPDQEGVHGWAPMTLWIAMVEGEVYALCPLLPKKWQLKESPGASTFLQTLATSINTNYAEVHDDPEATLESQATANKQLSWLSDIVYNESVREEPCYGEPIKVYSRPTNAPACPLLQGPFSLTPEVEEFELSDIIAFSLKTFSDGTADEPAEGVPAAVVCLLTDTSQVLVCLDLEGIVGRWLPSSSNQYALSDTPDHTFAIVEIIALGGEGDAPSFNQCFTPDVHTDFSFYVSRTSGVFYISLEPWIRKLENELSEPEKEGAEFRSRLLFEGASTLVETCINKPTEEVTSCVAIENGNIGYLLLTIIGQEPCAVIFDAPEDGLPNEEEIKDYLAIEGPVPEIRPVYQAPKELYAPSQVAAVLDQVVPSRHKALLKEEVRLSPANLELLMTVHKVLSQETHRLGLAVSDLFRRCERLQDEFKNQIFRTAQLSTRIDSITGEDEVPSDNGSDAFVYGNAKIEDRLEKVKTRQKHLNARYEAIRKKMVNVGGPDLSEKESDWIEELQTMDRSLEQSAERLTDDQDGSAVPAWQRLEHVKTAKVDLTVAVEKAAKDGKEKQAQKQAPGGVKVPSQSRRQENEHIEALLQRESDLVEAATNRLRSMGISIPEES</sequence>
<dbReference type="Proteomes" id="UP000799755">
    <property type="component" value="Unassembled WGS sequence"/>
</dbReference>
<evidence type="ECO:0000313" key="1">
    <source>
        <dbReference type="EMBL" id="KAF2469371.1"/>
    </source>
</evidence>
<comment type="caution">
    <text evidence="1">The sequence shown here is derived from an EMBL/GenBank/DDBJ whole genome shotgun (WGS) entry which is preliminary data.</text>
</comment>
<evidence type="ECO:0000313" key="2">
    <source>
        <dbReference type="Proteomes" id="UP000799755"/>
    </source>
</evidence>
<name>A0ACB6QT78_9PLEO</name>
<proteinExistence type="predicted"/>
<protein>
    <submittedName>
        <fullName evidence="1">Uncharacterized protein</fullName>
    </submittedName>
</protein>
<accession>A0ACB6QT78</accession>
<gene>
    <name evidence="1" type="ORF">BDR25DRAFT_326220</name>
</gene>
<reference evidence="1" key="1">
    <citation type="journal article" date="2020" name="Stud. Mycol.">
        <title>101 Dothideomycetes genomes: a test case for predicting lifestyles and emergence of pathogens.</title>
        <authorList>
            <person name="Haridas S."/>
            <person name="Albert R."/>
            <person name="Binder M."/>
            <person name="Bloem J."/>
            <person name="Labutti K."/>
            <person name="Salamov A."/>
            <person name="Andreopoulos B."/>
            <person name="Baker S."/>
            <person name="Barry K."/>
            <person name="Bills G."/>
            <person name="Bluhm B."/>
            <person name="Cannon C."/>
            <person name="Castanera R."/>
            <person name="Culley D."/>
            <person name="Daum C."/>
            <person name="Ezra D."/>
            <person name="Gonzalez J."/>
            <person name="Henrissat B."/>
            <person name="Kuo A."/>
            <person name="Liang C."/>
            <person name="Lipzen A."/>
            <person name="Lutzoni F."/>
            <person name="Magnuson J."/>
            <person name="Mondo S."/>
            <person name="Nolan M."/>
            <person name="Ohm R."/>
            <person name="Pangilinan J."/>
            <person name="Park H.-J."/>
            <person name="Ramirez L."/>
            <person name="Alfaro M."/>
            <person name="Sun H."/>
            <person name="Tritt A."/>
            <person name="Yoshinaga Y."/>
            <person name="Zwiers L.-H."/>
            <person name="Turgeon B."/>
            <person name="Goodwin S."/>
            <person name="Spatafora J."/>
            <person name="Crous P."/>
            <person name="Grigoriev I."/>
        </authorList>
    </citation>
    <scope>NUCLEOTIDE SEQUENCE</scope>
    <source>
        <strain evidence="1">ATCC 200398</strain>
    </source>
</reference>
<keyword evidence="2" id="KW-1185">Reference proteome</keyword>
<dbReference type="EMBL" id="MU003512">
    <property type="protein sequence ID" value="KAF2469371.1"/>
    <property type="molecule type" value="Genomic_DNA"/>
</dbReference>